<reference evidence="2" key="1">
    <citation type="submission" date="2020-01" db="EMBL/GenBank/DDBJ databases">
        <authorList>
            <consortium name="DOE Joint Genome Institute"/>
            <person name="Haridas S."/>
            <person name="Albert R."/>
            <person name="Binder M."/>
            <person name="Bloem J."/>
            <person name="Labutti K."/>
            <person name="Salamov A."/>
            <person name="Andreopoulos B."/>
            <person name="Baker S.E."/>
            <person name="Barry K."/>
            <person name="Bills G."/>
            <person name="Bluhm B.H."/>
            <person name="Cannon C."/>
            <person name="Castanera R."/>
            <person name="Culley D.E."/>
            <person name="Daum C."/>
            <person name="Ezra D."/>
            <person name="Gonzalez J.B."/>
            <person name="Henrissat B."/>
            <person name="Kuo A."/>
            <person name="Liang C."/>
            <person name="Lipzen A."/>
            <person name="Lutzoni F."/>
            <person name="Magnuson J."/>
            <person name="Mondo S."/>
            <person name="Nolan M."/>
            <person name="Ohm R."/>
            <person name="Pangilinan J."/>
            <person name="Park H.-J."/>
            <person name="Ramirez L."/>
            <person name="Alfaro M."/>
            <person name="Sun H."/>
            <person name="Tritt A."/>
            <person name="Yoshinaga Y."/>
            <person name="Zwiers L.-H."/>
            <person name="Turgeon B.G."/>
            <person name="Goodwin S.B."/>
            <person name="Spatafora J.W."/>
            <person name="Crous P.W."/>
            <person name="Grigoriev I.V."/>
        </authorList>
    </citation>
    <scope>NUCLEOTIDE SEQUENCE</scope>
    <source>
        <strain evidence="2">IPT5</strain>
    </source>
</reference>
<evidence type="ECO:0000259" key="1">
    <source>
        <dbReference type="Pfam" id="PF08450"/>
    </source>
</evidence>
<sequence length="368" mass="39951">MSSIGYTYAFKPYHPSIASIFGPTPKLELLLENTTYPFAHEAGVFIPCQNALYITSNQFPHPETGEPHITISRLDLPPNLESTKTTCTELHAPDIPMANGAVNYKNGILFCAQGTLHRNGGLVYMPLDTPPTSIPHPQSCQLPSHTNTHTHTHTHTPQPQPLTQTLLTTYHTRPFNSPNDIVIHSSTGTILFTDPPYGHAQRIRPPPLLPPQIYAFNPTNNSIRVVADGLARPNGLCFAPGEETLYITDTSFIHGDGSTDFSRPSTIYAYTVLHSHGEVFLSQKRVFAMADVGVPDGIKCDGWGNVYAGCGDGVNVWSPGGVLLGKILVEGGVANFCFGRGGVLYCLNETRVWRVRLGEGVKGALLGL</sequence>
<dbReference type="InterPro" id="IPR052988">
    <property type="entry name" value="Oryzine_lactonohydrolase"/>
</dbReference>
<dbReference type="Gene3D" id="2.120.10.30">
    <property type="entry name" value="TolB, C-terminal domain"/>
    <property type="match status" value="1"/>
</dbReference>
<evidence type="ECO:0000313" key="2">
    <source>
        <dbReference type="EMBL" id="KAF2849685.1"/>
    </source>
</evidence>
<dbReference type="AlphaFoldDB" id="A0A6A7B5F4"/>
<feature type="domain" description="SMP-30/Gluconolactonase/LRE-like region" evidence="1">
    <location>
        <begin position="160"/>
        <end position="339"/>
    </location>
</feature>
<name>A0A6A7B5F4_9PLEO</name>
<dbReference type="InterPro" id="IPR013658">
    <property type="entry name" value="SGL"/>
</dbReference>
<keyword evidence="3" id="KW-1185">Reference proteome</keyword>
<dbReference type="EMBL" id="MU006310">
    <property type="protein sequence ID" value="KAF2849685.1"/>
    <property type="molecule type" value="Genomic_DNA"/>
</dbReference>
<dbReference type="Pfam" id="PF08450">
    <property type="entry name" value="SGL"/>
    <property type="match status" value="1"/>
</dbReference>
<dbReference type="SUPFAM" id="SSF63829">
    <property type="entry name" value="Calcium-dependent phosphotriesterase"/>
    <property type="match status" value="1"/>
</dbReference>
<dbReference type="Proteomes" id="UP000799423">
    <property type="component" value="Unassembled WGS sequence"/>
</dbReference>
<proteinExistence type="predicted"/>
<dbReference type="OrthoDB" id="423498at2759"/>
<dbReference type="PANTHER" id="PTHR47064">
    <property type="entry name" value="PUTATIVE (AFU_ORTHOLOGUE AFUA_1G08990)-RELATED"/>
    <property type="match status" value="1"/>
</dbReference>
<protein>
    <submittedName>
        <fullName evidence="2">Calcium-dependent phosphotriesterase</fullName>
    </submittedName>
</protein>
<dbReference type="PANTHER" id="PTHR47064:SF2">
    <property type="entry name" value="SMP-30_GLUCONOLACTONASE_LRE-LIKE REGION DOMAIN-CONTAINING PROTEIN-RELATED"/>
    <property type="match status" value="1"/>
</dbReference>
<organism evidence="2 3">
    <name type="scientific">Plenodomus tracheiphilus IPT5</name>
    <dbReference type="NCBI Taxonomy" id="1408161"/>
    <lineage>
        <taxon>Eukaryota</taxon>
        <taxon>Fungi</taxon>
        <taxon>Dikarya</taxon>
        <taxon>Ascomycota</taxon>
        <taxon>Pezizomycotina</taxon>
        <taxon>Dothideomycetes</taxon>
        <taxon>Pleosporomycetidae</taxon>
        <taxon>Pleosporales</taxon>
        <taxon>Pleosporineae</taxon>
        <taxon>Leptosphaeriaceae</taxon>
        <taxon>Plenodomus</taxon>
    </lineage>
</organism>
<dbReference type="InterPro" id="IPR011042">
    <property type="entry name" value="6-blade_b-propeller_TolB-like"/>
</dbReference>
<evidence type="ECO:0000313" key="3">
    <source>
        <dbReference type="Proteomes" id="UP000799423"/>
    </source>
</evidence>
<gene>
    <name evidence="2" type="ORF">T440DRAFT_499580</name>
</gene>
<accession>A0A6A7B5F4</accession>